<evidence type="ECO:0000256" key="2">
    <source>
        <dbReference type="SAM" id="Phobius"/>
    </source>
</evidence>
<gene>
    <name evidence="3" type="ORF">FSC09_15930</name>
</gene>
<organism evidence="3 4">
    <name type="scientific">Acinetobacter indicus</name>
    <dbReference type="NCBI Taxonomy" id="756892"/>
    <lineage>
        <taxon>Bacteria</taxon>
        <taxon>Pseudomonadati</taxon>
        <taxon>Pseudomonadota</taxon>
        <taxon>Gammaproteobacteria</taxon>
        <taxon>Moraxellales</taxon>
        <taxon>Moraxellaceae</taxon>
        <taxon>Acinetobacter</taxon>
    </lineage>
</organism>
<keyword evidence="3" id="KW-0614">Plasmid</keyword>
<name>A0A6C0Y6S8_9GAMM</name>
<feature type="transmembrane region" description="Helical" evidence="2">
    <location>
        <begin position="239"/>
        <end position="258"/>
    </location>
</feature>
<accession>A0A6C0Y6S8</accession>
<protein>
    <submittedName>
        <fullName evidence="3">Uncharacterized protein</fullName>
    </submittedName>
</protein>
<evidence type="ECO:0000313" key="3">
    <source>
        <dbReference type="EMBL" id="QIC71878.1"/>
    </source>
</evidence>
<evidence type="ECO:0000256" key="1">
    <source>
        <dbReference type="SAM" id="Coils"/>
    </source>
</evidence>
<keyword evidence="2" id="KW-0472">Membrane</keyword>
<reference evidence="3 4" key="1">
    <citation type="submission" date="2019-09" db="EMBL/GenBank/DDBJ databases">
        <title>Non-baumannii Acinetobacter spp. carrying blaNDM-1 isolated in China.</title>
        <authorList>
            <person name="Cui C."/>
            <person name="Chen C."/>
            <person name="Sun J."/>
            <person name="Liu Y."/>
        </authorList>
    </citation>
    <scope>NUCLEOTIDE SEQUENCE [LARGE SCALE GENOMIC DNA]</scope>
    <source>
        <strain evidence="3 4">B18</strain>
        <plasmid evidence="4">pb18-1</plasmid>
    </source>
</reference>
<feature type="transmembrane region" description="Helical" evidence="2">
    <location>
        <begin position="264"/>
        <end position="281"/>
    </location>
</feature>
<keyword evidence="2" id="KW-1133">Transmembrane helix</keyword>
<proteinExistence type="predicted"/>
<keyword evidence="1" id="KW-0175">Coiled coil</keyword>
<evidence type="ECO:0000313" key="4">
    <source>
        <dbReference type="Proteomes" id="UP000503440"/>
    </source>
</evidence>
<dbReference type="AlphaFoldDB" id="A0A6C0Y6S8"/>
<keyword evidence="2" id="KW-0812">Transmembrane</keyword>
<feature type="coiled-coil region" evidence="1">
    <location>
        <begin position="185"/>
        <end position="219"/>
    </location>
</feature>
<dbReference type="RefSeq" id="WP_163146537.1">
    <property type="nucleotide sequence ID" value="NZ_CP044456.1"/>
</dbReference>
<dbReference type="EMBL" id="CP044456">
    <property type="protein sequence ID" value="QIC71878.1"/>
    <property type="molecule type" value="Genomic_DNA"/>
</dbReference>
<sequence length="314" mass="36620">MNSHIEILVKPLPLQQSLDEVGKMIQQIKSLNIQQKYELLENRIQALQLLDIKIYKNHFDNFMGIQEPITPLDHHITIEILENLTEQTRDYVNHLSSVHGLLHATHSNTNYTALTKNTFDLYSEISSQSILMRELFEKATKKLEQISRDYKGSFTVDSREIEYSRYLLTMTGSISRIEKEVKSYADQLYETAMRLTARLKELNQDMRAINQKVECISQITDYLHANCSRKLAKIKYARNLGAIMGGIFLILMVIISFYEQSAYKILFIPFIMSTFYIYLSYREHKKYQAAMHKSLSQLKEVMNSAIQAQKIKTL</sequence>
<geneLocation type="plasmid" evidence="4">
    <name>pb18-1</name>
</geneLocation>
<dbReference type="Proteomes" id="UP000503440">
    <property type="component" value="Plasmid pB18-1"/>
</dbReference>